<feature type="region of interest" description="Disordered" evidence="10">
    <location>
        <begin position="152"/>
        <end position="190"/>
    </location>
</feature>
<protein>
    <recommendedName>
        <fullName evidence="9">Protein Wnt</fullName>
    </recommendedName>
</protein>
<dbReference type="GO" id="GO:0060070">
    <property type="term" value="P:canonical Wnt signaling pathway"/>
    <property type="evidence" value="ECO:0007669"/>
    <property type="project" value="TreeGrafter"/>
</dbReference>
<evidence type="ECO:0000256" key="2">
    <source>
        <dbReference type="ARBA" id="ARBA00005683"/>
    </source>
</evidence>
<evidence type="ECO:0000256" key="4">
    <source>
        <dbReference type="ARBA" id="ARBA00022525"/>
    </source>
</evidence>
<gene>
    <name evidence="11" type="ORF">PXEA_LOCUS30725</name>
</gene>
<evidence type="ECO:0000256" key="9">
    <source>
        <dbReference type="RuleBase" id="RU003500"/>
    </source>
</evidence>
<evidence type="ECO:0000256" key="1">
    <source>
        <dbReference type="ARBA" id="ARBA00004498"/>
    </source>
</evidence>
<evidence type="ECO:0000313" key="11">
    <source>
        <dbReference type="EMBL" id="VEL37285.1"/>
    </source>
</evidence>
<evidence type="ECO:0000256" key="10">
    <source>
        <dbReference type="SAM" id="MobiDB-lite"/>
    </source>
</evidence>
<dbReference type="EMBL" id="CAAALY010254526">
    <property type="protein sequence ID" value="VEL37285.1"/>
    <property type="molecule type" value="Genomic_DNA"/>
</dbReference>
<comment type="similarity">
    <text evidence="2 9">Belongs to the Wnt family.</text>
</comment>
<dbReference type="OrthoDB" id="5945655at2759"/>
<evidence type="ECO:0000256" key="3">
    <source>
        <dbReference type="ARBA" id="ARBA00022473"/>
    </source>
</evidence>
<feature type="compositionally biased region" description="Basic and acidic residues" evidence="10">
    <location>
        <begin position="84"/>
        <end position="97"/>
    </location>
</feature>
<dbReference type="PROSITE" id="PS00246">
    <property type="entry name" value="WNT1"/>
    <property type="match status" value="1"/>
</dbReference>
<dbReference type="Pfam" id="PF00110">
    <property type="entry name" value="wnt"/>
    <property type="match status" value="1"/>
</dbReference>
<feature type="region of interest" description="Disordered" evidence="10">
    <location>
        <begin position="84"/>
        <end position="131"/>
    </location>
</feature>
<feature type="region of interest" description="Disordered" evidence="10">
    <location>
        <begin position="222"/>
        <end position="300"/>
    </location>
</feature>
<accession>A0A3S5B5P6</accession>
<keyword evidence="4" id="KW-0964">Secreted</keyword>
<organism evidence="11 12">
    <name type="scientific">Protopolystoma xenopodis</name>
    <dbReference type="NCBI Taxonomy" id="117903"/>
    <lineage>
        <taxon>Eukaryota</taxon>
        <taxon>Metazoa</taxon>
        <taxon>Spiralia</taxon>
        <taxon>Lophotrochozoa</taxon>
        <taxon>Platyhelminthes</taxon>
        <taxon>Monogenea</taxon>
        <taxon>Polyopisthocotylea</taxon>
        <taxon>Polystomatidea</taxon>
        <taxon>Polystomatidae</taxon>
        <taxon>Protopolystoma</taxon>
    </lineage>
</organism>
<evidence type="ECO:0000256" key="8">
    <source>
        <dbReference type="ARBA" id="ARBA00023288"/>
    </source>
</evidence>
<dbReference type="PANTHER" id="PTHR12027">
    <property type="entry name" value="WNT RELATED"/>
    <property type="match status" value="1"/>
</dbReference>
<evidence type="ECO:0000256" key="6">
    <source>
        <dbReference type="ARBA" id="ARBA00022687"/>
    </source>
</evidence>
<dbReference type="InterPro" id="IPR005817">
    <property type="entry name" value="Wnt"/>
</dbReference>
<feature type="compositionally biased region" description="Acidic residues" evidence="10">
    <location>
        <begin position="265"/>
        <end position="275"/>
    </location>
</feature>
<sequence length="353" mass="38166">MVWHNREKKCKCHGVSGACSLRTCWQRVSSFRRIGNQLKTSYQSAVRVHYDALLQGLVLLPTPGYHGVSLRPGLEPGPRLVYRPDTEAADGAGDRGRTAWRRLPSRASSGRSVSAARSDRQFGPTESGYGPLRLVAPPSGLLGDTVYPPINGLVSPRRRIQPRSPARLAGQSEASRPRPADFGLGSSPGLVPSGASRAELASAQGGWFISGPSVQARRPMVRAEGSSAWQRSGELGRPSETAEDHWGNRRSEDGRGVADAPEAVSEAEVEAEETAGDVGASLRRRRRRQPAGGPVIRPSQDSIVYMEESPNYCNYDPSIGEWGWSVEIVVSMASAVRPFFLWIAGMGNEEGLL</sequence>
<keyword evidence="5" id="KW-0272">Extracellular matrix</keyword>
<reference evidence="11" key="1">
    <citation type="submission" date="2018-11" db="EMBL/GenBank/DDBJ databases">
        <authorList>
            <consortium name="Pathogen Informatics"/>
        </authorList>
    </citation>
    <scope>NUCLEOTIDE SEQUENCE</scope>
</reference>
<dbReference type="InterPro" id="IPR018161">
    <property type="entry name" value="Wnt_CS"/>
</dbReference>
<dbReference type="GO" id="GO:0005615">
    <property type="term" value="C:extracellular space"/>
    <property type="evidence" value="ECO:0007669"/>
    <property type="project" value="TreeGrafter"/>
</dbReference>
<feature type="compositionally biased region" description="Low complexity" evidence="10">
    <location>
        <begin position="105"/>
        <end position="116"/>
    </location>
</feature>
<evidence type="ECO:0000256" key="7">
    <source>
        <dbReference type="ARBA" id="ARBA00023157"/>
    </source>
</evidence>
<dbReference type="AlphaFoldDB" id="A0A3S5B5P6"/>
<keyword evidence="7" id="KW-1015">Disulfide bond</keyword>
<dbReference type="GO" id="GO:0030182">
    <property type="term" value="P:neuron differentiation"/>
    <property type="evidence" value="ECO:0007669"/>
    <property type="project" value="TreeGrafter"/>
</dbReference>
<comment type="caution">
    <text evidence="11">The sequence shown here is derived from an EMBL/GenBank/DDBJ whole genome shotgun (WGS) entry which is preliminary data.</text>
</comment>
<keyword evidence="3 9" id="KW-0217">Developmental protein</keyword>
<dbReference type="GO" id="GO:0045165">
    <property type="term" value="P:cell fate commitment"/>
    <property type="evidence" value="ECO:0007669"/>
    <property type="project" value="TreeGrafter"/>
</dbReference>
<keyword evidence="8" id="KW-0449">Lipoprotein</keyword>
<evidence type="ECO:0000313" key="12">
    <source>
        <dbReference type="Proteomes" id="UP000784294"/>
    </source>
</evidence>
<feature type="compositionally biased region" description="Basic and acidic residues" evidence="10">
    <location>
        <begin position="240"/>
        <end position="256"/>
    </location>
</feature>
<comment type="function">
    <text evidence="9">Ligand for members of the frizzled family of seven transmembrane receptors.</text>
</comment>
<keyword evidence="6 9" id="KW-0879">Wnt signaling pathway</keyword>
<name>A0A3S5B5P6_9PLAT</name>
<dbReference type="GO" id="GO:0005109">
    <property type="term" value="F:frizzled binding"/>
    <property type="evidence" value="ECO:0007669"/>
    <property type="project" value="TreeGrafter"/>
</dbReference>
<proteinExistence type="inferred from homology"/>
<evidence type="ECO:0000256" key="5">
    <source>
        <dbReference type="ARBA" id="ARBA00022530"/>
    </source>
</evidence>
<dbReference type="Proteomes" id="UP000784294">
    <property type="component" value="Unassembled WGS sequence"/>
</dbReference>
<keyword evidence="12" id="KW-1185">Reference proteome</keyword>
<dbReference type="GO" id="GO:0005125">
    <property type="term" value="F:cytokine activity"/>
    <property type="evidence" value="ECO:0007669"/>
    <property type="project" value="TreeGrafter"/>
</dbReference>
<comment type="subcellular location">
    <subcellularLocation>
        <location evidence="1 9">Secreted</location>
        <location evidence="1 9">Extracellular space</location>
        <location evidence="1 9">Extracellular matrix</location>
    </subcellularLocation>
</comment>